<dbReference type="InterPro" id="IPR006342">
    <property type="entry name" value="FkbM_mtfrase"/>
</dbReference>
<dbReference type="Gene3D" id="3.40.50.150">
    <property type="entry name" value="Vaccinia Virus protein VP39"/>
    <property type="match status" value="1"/>
</dbReference>
<gene>
    <name evidence="2" type="ORF">SK3146_05920</name>
</gene>
<dbReference type="Pfam" id="PF05050">
    <property type="entry name" value="Methyltransf_21"/>
    <property type="match status" value="1"/>
</dbReference>
<sequence>MNQLEKVSFADSNTAFYVNSGEHRGKHLAKIGGISQPAVTGFWRRSVRQWKPTILLDIGVNYGEIIFSTTYPDHALIIGIEANPQLAPIIEKSRQEHPNRGQIRMIYALASDCETEGQNFYVDKYWSGTSSAVPNVNQHLFEVHKVNSIKVDSLFLNRPLADERLLFKIDVEGYEGHALAGMSRLVSECGSVLGNIEFNNSFLEKAGVRIEEFFAFLNVHFHVYIHTKGDSFITLNRLNMQNLQSFFKRDDIDTHLLLASKNEDVRQLGFHITPVDL</sequence>
<dbReference type="EMBL" id="CP027059">
    <property type="protein sequence ID" value="UQZ86627.1"/>
    <property type="molecule type" value="Genomic_DNA"/>
</dbReference>
<keyword evidence="3" id="KW-1185">Reference proteome</keyword>
<dbReference type="RefSeq" id="WP_249862147.1">
    <property type="nucleotide sequence ID" value="NZ_CP027059.1"/>
</dbReference>
<protein>
    <recommendedName>
        <fullName evidence="1">Methyltransferase FkbM domain-containing protein</fullName>
    </recommendedName>
</protein>
<reference evidence="2" key="1">
    <citation type="submission" date="2018-02" db="EMBL/GenBank/DDBJ databases">
        <authorList>
            <person name="Kim S.-K."/>
            <person name="Jung H.-I."/>
            <person name="Lee S.-W."/>
        </authorList>
    </citation>
    <scope>NUCLEOTIDE SEQUENCE</scope>
    <source>
        <strain evidence="2">SK3146</strain>
    </source>
</reference>
<name>A0ABY4RWU4_9BACL</name>
<dbReference type="InterPro" id="IPR029063">
    <property type="entry name" value="SAM-dependent_MTases_sf"/>
</dbReference>
<dbReference type="SUPFAM" id="SSF53335">
    <property type="entry name" value="S-adenosyl-L-methionine-dependent methyltransferases"/>
    <property type="match status" value="1"/>
</dbReference>
<evidence type="ECO:0000259" key="1">
    <source>
        <dbReference type="Pfam" id="PF05050"/>
    </source>
</evidence>
<evidence type="ECO:0000313" key="3">
    <source>
        <dbReference type="Proteomes" id="UP001057134"/>
    </source>
</evidence>
<dbReference type="Proteomes" id="UP001057134">
    <property type="component" value="Chromosome"/>
</dbReference>
<reference evidence="2" key="2">
    <citation type="journal article" date="2021" name="J Anim Sci Technol">
        <title>Complete genome sequence of Paenibacillus konkukensis sp. nov. SK3146 as a potential probiotic strain.</title>
        <authorList>
            <person name="Jung H.I."/>
            <person name="Park S."/>
            <person name="Niu K.M."/>
            <person name="Lee S.W."/>
            <person name="Kothari D."/>
            <person name="Yi K.J."/>
            <person name="Kim S.K."/>
        </authorList>
    </citation>
    <scope>NUCLEOTIDE SEQUENCE</scope>
    <source>
        <strain evidence="2">SK3146</strain>
    </source>
</reference>
<dbReference type="NCBIfam" id="TIGR01444">
    <property type="entry name" value="fkbM_fam"/>
    <property type="match status" value="1"/>
</dbReference>
<accession>A0ABY4RWU4</accession>
<feature type="domain" description="Methyltransferase FkbM" evidence="1">
    <location>
        <begin position="57"/>
        <end position="205"/>
    </location>
</feature>
<organism evidence="2 3">
    <name type="scientific">Paenibacillus konkukensis</name>
    <dbReference type="NCBI Taxonomy" id="2020716"/>
    <lineage>
        <taxon>Bacteria</taxon>
        <taxon>Bacillati</taxon>
        <taxon>Bacillota</taxon>
        <taxon>Bacilli</taxon>
        <taxon>Bacillales</taxon>
        <taxon>Paenibacillaceae</taxon>
        <taxon>Paenibacillus</taxon>
    </lineage>
</organism>
<proteinExistence type="predicted"/>
<evidence type="ECO:0000313" key="2">
    <source>
        <dbReference type="EMBL" id="UQZ86627.1"/>
    </source>
</evidence>